<dbReference type="PANTHER" id="PTHR42939:SF1">
    <property type="entry name" value="ABC TRANSPORTER ATP-BINDING PROTEIN ALBC-RELATED"/>
    <property type="match status" value="1"/>
</dbReference>
<keyword evidence="2" id="KW-0547">Nucleotide-binding</keyword>
<dbReference type="KEGG" id="fgg:FSB75_14835"/>
<dbReference type="PROSITE" id="PS50893">
    <property type="entry name" value="ABC_TRANSPORTER_2"/>
    <property type="match status" value="1"/>
</dbReference>
<evidence type="ECO:0000256" key="1">
    <source>
        <dbReference type="ARBA" id="ARBA00022448"/>
    </source>
</evidence>
<reference evidence="5 6" key="1">
    <citation type="journal article" date="2015" name="Int. J. Syst. Evol. Microbiol.">
        <title>Flavisolibacter ginsenosidimutans sp. nov., with ginsenoside-converting activity isolated from soil used for cultivating ginseng.</title>
        <authorList>
            <person name="Zhao Y."/>
            <person name="Liu Q."/>
            <person name="Kang M.S."/>
            <person name="Jin F."/>
            <person name="Yu H."/>
            <person name="Im W.T."/>
        </authorList>
    </citation>
    <scope>NUCLEOTIDE SEQUENCE [LARGE SCALE GENOMIC DNA]</scope>
    <source>
        <strain evidence="5 6">Gsoil 636</strain>
    </source>
</reference>
<evidence type="ECO:0000313" key="5">
    <source>
        <dbReference type="EMBL" id="QEC57124.1"/>
    </source>
</evidence>
<dbReference type="PANTHER" id="PTHR42939">
    <property type="entry name" value="ABC TRANSPORTER ATP-BINDING PROTEIN ALBC-RELATED"/>
    <property type="match status" value="1"/>
</dbReference>
<evidence type="ECO:0000256" key="3">
    <source>
        <dbReference type="ARBA" id="ARBA00022840"/>
    </source>
</evidence>
<dbReference type="GO" id="GO:0005524">
    <property type="term" value="F:ATP binding"/>
    <property type="evidence" value="ECO:0007669"/>
    <property type="project" value="UniProtKB-KW"/>
</dbReference>
<keyword evidence="1" id="KW-0813">Transport</keyword>
<sequence length="221" mass="24683">MKISLTNAGKRFNREWIYRGVTLELTAGNAYAITGPNGSGKSTLLQAIGGMLQLSEGSIGYESSHRPSAIGNQKSEIRNQQLGDEEAYKHISFCAPYLDVIEEMTLTEFLEFHRQFKPLLSSFSIKRIVEEIGLEAAAAKQIRYYSSGMKQRVKLAQAIFSDTAIVLLDEPCSNLDAKGIALYHSLISNYCKERLVIVCSNDPVEYSFCETVFSVTEFKKQ</sequence>
<proteinExistence type="predicted"/>
<keyword evidence="6" id="KW-1185">Reference proteome</keyword>
<dbReference type="GO" id="GO:0016887">
    <property type="term" value="F:ATP hydrolysis activity"/>
    <property type="evidence" value="ECO:0007669"/>
    <property type="project" value="InterPro"/>
</dbReference>
<dbReference type="PROSITE" id="PS00211">
    <property type="entry name" value="ABC_TRANSPORTER_1"/>
    <property type="match status" value="1"/>
</dbReference>
<accession>A0A5B8UKB9</accession>
<gene>
    <name evidence="5" type="ORF">FSB75_14835</name>
</gene>
<feature type="domain" description="ABC transporter" evidence="4">
    <location>
        <begin position="3"/>
        <end position="218"/>
    </location>
</feature>
<organism evidence="5 6">
    <name type="scientific">Flavisolibacter ginsenosidimutans</name>
    <dbReference type="NCBI Taxonomy" id="661481"/>
    <lineage>
        <taxon>Bacteria</taxon>
        <taxon>Pseudomonadati</taxon>
        <taxon>Bacteroidota</taxon>
        <taxon>Chitinophagia</taxon>
        <taxon>Chitinophagales</taxon>
        <taxon>Chitinophagaceae</taxon>
        <taxon>Flavisolibacter</taxon>
    </lineage>
</organism>
<dbReference type="OrthoDB" id="9808363at2"/>
<dbReference type="InterPro" id="IPR003593">
    <property type="entry name" value="AAA+_ATPase"/>
</dbReference>
<dbReference type="Gene3D" id="3.40.50.300">
    <property type="entry name" value="P-loop containing nucleotide triphosphate hydrolases"/>
    <property type="match status" value="1"/>
</dbReference>
<dbReference type="InterPro" id="IPR027417">
    <property type="entry name" value="P-loop_NTPase"/>
</dbReference>
<dbReference type="Pfam" id="PF00005">
    <property type="entry name" value="ABC_tran"/>
    <property type="match status" value="1"/>
</dbReference>
<evidence type="ECO:0000259" key="4">
    <source>
        <dbReference type="PROSITE" id="PS50893"/>
    </source>
</evidence>
<dbReference type="InterPro" id="IPR003439">
    <property type="entry name" value="ABC_transporter-like_ATP-bd"/>
</dbReference>
<name>A0A5B8UKB9_9BACT</name>
<evidence type="ECO:0000313" key="6">
    <source>
        <dbReference type="Proteomes" id="UP000321204"/>
    </source>
</evidence>
<protein>
    <submittedName>
        <fullName evidence="5">ATP-binding cassette domain-containing protein</fullName>
    </submittedName>
</protein>
<evidence type="ECO:0000256" key="2">
    <source>
        <dbReference type="ARBA" id="ARBA00022741"/>
    </source>
</evidence>
<dbReference type="RefSeq" id="WP_146789089.1">
    <property type="nucleotide sequence ID" value="NZ_BAABIO010000003.1"/>
</dbReference>
<keyword evidence="3 5" id="KW-0067">ATP-binding</keyword>
<dbReference type="InterPro" id="IPR051782">
    <property type="entry name" value="ABC_Transporter_VariousFunc"/>
</dbReference>
<dbReference type="AlphaFoldDB" id="A0A5B8UKB9"/>
<dbReference type="SUPFAM" id="SSF52540">
    <property type="entry name" value="P-loop containing nucleoside triphosphate hydrolases"/>
    <property type="match status" value="1"/>
</dbReference>
<dbReference type="Proteomes" id="UP000321204">
    <property type="component" value="Chromosome"/>
</dbReference>
<dbReference type="SMART" id="SM00382">
    <property type="entry name" value="AAA"/>
    <property type="match status" value="1"/>
</dbReference>
<dbReference type="InterPro" id="IPR017871">
    <property type="entry name" value="ABC_transporter-like_CS"/>
</dbReference>
<dbReference type="EMBL" id="CP042433">
    <property type="protein sequence ID" value="QEC57124.1"/>
    <property type="molecule type" value="Genomic_DNA"/>
</dbReference>